<dbReference type="EMBL" id="JARKIB010000374">
    <property type="protein sequence ID" value="KAJ7712215.1"/>
    <property type="molecule type" value="Genomic_DNA"/>
</dbReference>
<gene>
    <name evidence="2" type="ORF">B0H16DRAFT_1479661</name>
</gene>
<organism evidence="2 3">
    <name type="scientific">Mycena metata</name>
    <dbReference type="NCBI Taxonomy" id="1033252"/>
    <lineage>
        <taxon>Eukaryota</taxon>
        <taxon>Fungi</taxon>
        <taxon>Dikarya</taxon>
        <taxon>Basidiomycota</taxon>
        <taxon>Agaricomycotina</taxon>
        <taxon>Agaricomycetes</taxon>
        <taxon>Agaricomycetidae</taxon>
        <taxon>Agaricales</taxon>
        <taxon>Marasmiineae</taxon>
        <taxon>Mycenaceae</taxon>
        <taxon>Mycena</taxon>
    </lineage>
</organism>
<dbReference type="AlphaFoldDB" id="A0AAD7MDG6"/>
<sequence length="228" mass="25558">MGGAAEKDSAMRRQEENGEVQPPYTQRGAVGLQSNIDPQRDEPYMCIIHPFLTTPSWKSSPNLTPQEVKRAEYDDRGQSKVKESRYLRTSRWRAGYTKVSKHRLQAKSGPNLARVARENDAFFSRESTLDSTGPGILGVEASEKGSVARYGRLGCFELLGFGGVLRLVLQREFESKGLNIRRPRSKTNRVLQGFGARRQTNWAGELTMVKIQPGKRWEAESNGSKAGR</sequence>
<name>A0AAD7MDG6_9AGAR</name>
<reference evidence="2" key="1">
    <citation type="submission" date="2023-03" db="EMBL/GenBank/DDBJ databases">
        <title>Massive genome expansion in bonnet fungi (Mycena s.s.) driven by repeated elements and novel gene families across ecological guilds.</title>
        <authorList>
            <consortium name="Lawrence Berkeley National Laboratory"/>
            <person name="Harder C.B."/>
            <person name="Miyauchi S."/>
            <person name="Viragh M."/>
            <person name="Kuo A."/>
            <person name="Thoen E."/>
            <person name="Andreopoulos B."/>
            <person name="Lu D."/>
            <person name="Skrede I."/>
            <person name="Drula E."/>
            <person name="Henrissat B."/>
            <person name="Morin E."/>
            <person name="Kohler A."/>
            <person name="Barry K."/>
            <person name="LaButti K."/>
            <person name="Morin E."/>
            <person name="Salamov A."/>
            <person name="Lipzen A."/>
            <person name="Mereny Z."/>
            <person name="Hegedus B."/>
            <person name="Baldrian P."/>
            <person name="Stursova M."/>
            <person name="Weitz H."/>
            <person name="Taylor A."/>
            <person name="Grigoriev I.V."/>
            <person name="Nagy L.G."/>
            <person name="Martin F."/>
            <person name="Kauserud H."/>
        </authorList>
    </citation>
    <scope>NUCLEOTIDE SEQUENCE</scope>
    <source>
        <strain evidence="2">CBHHK182m</strain>
    </source>
</reference>
<evidence type="ECO:0000313" key="3">
    <source>
        <dbReference type="Proteomes" id="UP001215598"/>
    </source>
</evidence>
<feature type="compositionally biased region" description="Basic and acidic residues" evidence="1">
    <location>
        <begin position="1"/>
        <end position="16"/>
    </location>
</feature>
<protein>
    <submittedName>
        <fullName evidence="2">Uncharacterized protein</fullName>
    </submittedName>
</protein>
<proteinExistence type="predicted"/>
<dbReference type="Proteomes" id="UP001215598">
    <property type="component" value="Unassembled WGS sequence"/>
</dbReference>
<evidence type="ECO:0000313" key="2">
    <source>
        <dbReference type="EMBL" id="KAJ7712215.1"/>
    </source>
</evidence>
<feature type="compositionally biased region" description="Polar residues" evidence="1">
    <location>
        <begin position="56"/>
        <end position="65"/>
    </location>
</feature>
<feature type="compositionally biased region" description="Basic and acidic residues" evidence="1">
    <location>
        <begin position="67"/>
        <end position="80"/>
    </location>
</feature>
<feature type="region of interest" description="Disordered" evidence="1">
    <location>
        <begin position="1"/>
        <end position="37"/>
    </location>
</feature>
<feature type="region of interest" description="Disordered" evidence="1">
    <location>
        <begin position="56"/>
        <end position="80"/>
    </location>
</feature>
<keyword evidence="3" id="KW-1185">Reference proteome</keyword>
<accession>A0AAD7MDG6</accession>
<evidence type="ECO:0000256" key="1">
    <source>
        <dbReference type="SAM" id="MobiDB-lite"/>
    </source>
</evidence>
<comment type="caution">
    <text evidence="2">The sequence shown here is derived from an EMBL/GenBank/DDBJ whole genome shotgun (WGS) entry which is preliminary data.</text>
</comment>